<dbReference type="RefSeq" id="WP_220166503.1">
    <property type="nucleotide sequence ID" value="NZ_JAIBOA010000007.1"/>
</dbReference>
<evidence type="ECO:0000313" key="2">
    <source>
        <dbReference type="Proteomes" id="UP000774570"/>
    </source>
</evidence>
<accession>A0ABS7FSF2</accession>
<evidence type="ECO:0000313" key="1">
    <source>
        <dbReference type="EMBL" id="MBW8483336.1"/>
    </source>
</evidence>
<name>A0ABS7FSF2_9ACTN</name>
<protein>
    <recommendedName>
        <fullName evidence="3">RNA polymerase alpha subunit C-terminal domain-containing protein</fullName>
    </recommendedName>
</protein>
<sequence>MKLHRRVLRLDGRAHTVVGLRPGTAARFSTNRFHETWHVLSDDHGAALLGRLLWGLAYQARPGTLVVIDRPFLVPTPFDADPPDPVVLLPAWCTSPTSPMLRDLARRLPLRGAPDGTVRWRTHGLDRVGDGYAEIPLGREEGGRVERRHGLLVFAPGTPDDARLWGSLVARMDTGGYGTDHRYLGAWGPGCSYDGEVQIFREFARDVGRARRARAEVLARRDAPADAAELRPLVWRQQGAMRRGTARRIENCRGLADRDVANLRALGVRTLDDLVRRGPDALFGQMAERRLPGVTDGTLEAMRRVLEAAGKVSEADRGRRRRRR</sequence>
<proteinExistence type="predicted"/>
<comment type="caution">
    <text evidence="1">The sequence shown here is derived from an EMBL/GenBank/DDBJ whole genome shotgun (WGS) entry which is preliminary data.</text>
</comment>
<organism evidence="1 2">
    <name type="scientific">Actinomadura parmotrematis</name>
    <dbReference type="NCBI Taxonomy" id="2864039"/>
    <lineage>
        <taxon>Bacteria</taxon>
        <taxon>Bacillati</taxon>
        <taxon>Actinomycetota</taxon>
        <taxon>Actinomycetes</taxon>
        <taxon>Streptosporangiales</taxon>
        <taxon>Thermomonosporaceae</taxon>
        <taxon>Actinomadura</taxon>
    </lineage>
</organism>
<dbReference type="Proteomes" id="UP000774570">
    <property type="component" value="Unassembled WGS sequence"/>
</dbReference>
<gene>
    <name evidence="1" type="ORF">K1Y72_13205</name>
</gene>
<dbReference type="EMBL" id="JAIBOA010000007">
    <property type="protein sequence ID" value="MBW8483336.1"/>
    <property type="molecule type" value="Genomic_DNA"/>
</dbReference>
<evidence type="ECO:0008006" key="3">
    <source>
        <dbReference type="Google" id="ProtNLM"/>
    </source>
</evidence>
<keyword evidence="2" id="KW-1185">Reference proteome</keyword>
<reference evidence="1 2" key="1">
    <citation type="submission" date="2021-07" db="EMBL/GenBank/DDBJ databases">
        <title>Actinomadura sp. PM05-2 isolated from lichen.</title>
        <authorList>
            <person name="Somphong A."/>
            <person name="Phongsopitanun W."/>
            <person name="Tanasupawat S."/>
            <person name="Peongsungnone V."/>
        </authorList>
    </citation>
    <scope>NUCLEOTIDE SEQUENCE [LARGE SCALE GENOMIC DNA]</scope>
    <source>
        <strain evidence="1 2">PM05-2</strain>
    </source>
</reference>